<feature type="domain" description="SCP" evidence="1">
    <location>
        <begin position="61"/>
        <end position="165"/>
    </location>
</feature>
<dbReference type="Gene3D" id="3.40.33.10">
    <property type="entry name" value="CAP"/>
    <property type="match status" value="1"/>
</dbReference>
<gene>
    <name evidence="2" type="ORF">JW984_05400</name>
</gene>
<dbReference type="InterPro" id="IPR035940">
    <property type="entry name" value="CAP_sf"/>
</dbReference>
<dbReference type="CDD" id="cd05379">
    <property type="entry name" value="CAP_bacterial"/>
    <property type="match status" value="1"/>
</dbReference>
<name>A0A9D8KDS2_9DELT</name>
<reference evidence="2" key="2">
    <citation type="submission" date="2021-01" db="EMBL/GenBank/DDBJ databases">
        <authorList>
            <person name="Hahn C.R."/>
            <person name="Youssef N.H."/>
            <person name="Elshahed M."/>
        </authorList>
    </citation>
    <scope>NUCLEOTIDE SEQUENCE</scope>
    <source>
        <strain evidence="2">Zod_Metabat.24</strain>
    </source>
</reference>
<evidence type="ECO:0000313" key="2">
    <source>
        <dbReference type="EMBL" id="MBN1572617.1"/>
    </source>
</evidence>
<dbReference type="PANTHER" id="PTHR31157:SF1">
    <property type="entry name" value="SCP DOMAIN-CONTAINING PROTEIN"/>
    <property type="match status" value="1"/>
</dbReference>
<dbReference type="Proteomes" id="UP000809273">
    <property type="component" value="Unassembled WGS sequence"/>
</dbReference>
<dbReference type="EMBL" id="JAFGIX010000026">
    <property type="protein sequence ID" value="MBN1572617.1"/>
    <property type="molecule type" value="Genomic_DNA"/>
</dbReference>
<accession>A0A9D8KDS2</accession>
<evidence type="ECO:0000313" key="3">
    <source>
        <dbReference type="Proteomes" id="UP000809273"/>
    </source>
</evidence>
<evidence type="ECO:0000259" key="1">
    <source>
        <dbReference type="Pfam" id="PF00188"/>
    </source>
</evidence>
<comment type="caution">
    <text evidence="2">The sequence shown here is derived from an EMBL/GenBank/DDBJ whole genome shotgun (WGS) entry which is preliminary data.</text>
</comment>
<dbReference type="Pfam" id="PF00188">
    <property type="entry name" value="CAP"/>
    <property type="match status" value="1"/>
</dbReference>
<dbReference type="InterPro" id="IPR014044">
    <property type="entry name" value="CAP_dom"/>
</dbReference>
<dbReference type="PROSITE" id="PS51257">
    <property type="entry name" value="PROKAR_LIPOPROTEIN"/>
    <property type="match status" value="1"/>
</dbReference>
<dbReference type="AlphaFoldDB" id="A0A9D8KDS2"/>
<proteinExistence type="predicted"/>
<reference evidence="2" key="1">
    <citation type="journal article" date="2021" name="Environ. Microbiol.">
        <title>Genomic characterization of three novel Desulfobacterota classes expand the metabolic and phylogenetic diversity of the phylum.</title>
        <authorList>
            <person name="Murphy C.L."/>
            <person name="Biggerstaff J."/>
            <person name="Eichhorn A."/>
            <person name="Ewing E."/>
            <person name="Shahan R."/>
            <person name="Soriano D."/>
            <person name="Stewart S."/>
            <person name="VanMol K."/>
            <person name="Walker R."/>
            <person name="Walters P."/>
            <person name="Elshahed M.S."/>
            <person name="Youssef N.H."/>
        </authorList>
    </citation>
    <scope>NUCLEOTIDE SEQUENCE</scope>
    <source>
        <strain evidence="2">Zod_Metabat.24</strain>
    </source>
</reference>
<dbReference type="SUPFAM" id="SSF55797">
    <property type="entry name" value="PR-1-like"/>
    <property type="match status" value="1"/>
</dbReference>
<dbReference type="PANTHER" id="PTHR31157">
    <property type="entry name" value="SCP DOMAIN-CONTAINING PROTEIN"/>
    <property type="match status" value="1"/>
</dbReference>
<sequence length="174" mass="19205">MKRYRLLLYLLSIVIPAAIFIAAGCLPPPNYYGSPSPGGSPTTNTGVCFSGGYVGIRTDIFNLLNNERQSRGLSQLSCDATLSNIAQAHAEDMNRRNYFSHVTPEGKTHTDRIREGGSTYTYVGENLAYGQNSGREVVNKWMNSPPHMENILRREFTTMGIGASGKYYCLILAK</sequence>
<organism evidence="2 3">
    <name type="scientific">Candidatus Zymogenus saltonus</name>
    <dbReference type="NCBI Taxonomy" id="2844893"/>
    <lineage>
        <taxon>Bacteria</taxon>
        <taxon>Deltaproteobacteria</taxon>
        <taxon>Candidatus Zymogenia</taxon>
        <taxon>Candidatus Zymogeniales</taxon>
        <taxon>Candidatus Zymogenaceae</taxon>
        <taxon>Candidatus Zymogenus</taxon>
    </lineage>
</organism>
<protein>
    <submittedName>
        <fullName evidence="2">CAP domain-containing protein</fullName>
    </submittedName>
</protein>